<organism evidence="7 8">
    <name type="scientific">Ranitomeya imitator</name>
    <name type="common">mimic poison frog</name>
    <dbReference type="NCBI Taxonomy" id="111125"/>
    <lineage>
        <taxon>Eukaryota</taxon>
        <taxon>Metazoa</taxon>
        <taxon>Chordata</taxon>
        <taxon>Craniata</taxon>
        <taxon>Vertebrata</taxon>
        <taxon>Euteleostomi</taxon>
        <taxon>Amphibia</taxon>
        <taxon>Batrachia</taxon>
        <taxon>Anura</taxon>
        <taxon>Neobatrachia</taxon>
        <taxon>Hyloidea</taxon>
        <taxon>Dendrobatidae</taxon>
        <taxon>Dendrobatinae</taxon>
        <taxon>Ranitomeya</taxon>
    </lineage>
</organism>
<evidence type="ECO:0000256" key="6">
    <source>
        <dbReference type="SAM" id="Phobius"/>
    </source>
</evidence>
<comment type="subcellular location">
    <subcellularLocation>
        <location evidence="1">Membrane</location>
        <topology evidence="1">Multi-pass membrane protein</topology>
    </subcellularLocation>
</comment>
<evidence type="ECO:0000256" key="1">
    <source>
        <dbReference type="ARBA" id="ARBA00004141"/>
    </source>
</evidence>
<evidence type="ECO:0000313" key="7">
    <source>
        <dbReference type="EMBL" id="CAJ0935436.1"/>
    </source>
</evidence>
<sequence>MDIIMSSLVILQQVNPQDNQPMESQEEQSKCVPAEMPKRFVKFFEGEPEVLGVTQFIIGINHIFFGIIFTVACQRQRMFFINGLTYTGVLYWSGIMYVISGSLSIAASYKPSLKMVNASLGLNIISAAAAGISVIILAFIISQTSTRGQYFYSSYYCAYDKQSETCEGEFEQMGLYQGIGSTLLLLAVLEFCIALSTSVFGCKTTCSASHSEVAVVIYHASLNDPKSTLSSEVKTC</sequence>
<gene>
    <name evidence="7" type="ORF">RIMI_LOCUS6323877</name>
</gene>
<dbReference type="Proteomes" id="UP001176940">
    <property type="component" value="Unassembled WGS sequence"/>
</dbReference>
<protein>
    <recommendedName>
        <fullName evidence="9">Membrane-spanning 4-domains subfamily A member 4A</fullName>
    </recommendedName>
</protein>
<dbReference type="PANTHER" id="PTHR23320">
    <property type="entry name" value="MEMBRANE-SPANNING 4-DOMAINS SUBFAMILY A MS4A -RELATED"/>
    <property type="match status" value="1"/>
</dbReference>
<evidence type="ECO:0000313" key="8">
    <source>
        <dbReference type="Proteomes" id="UP001176940"/>
    </source>
</evidence>
<dbReference type="InterPro" id="IPR030417">
    <property type="entry name" value="MS4A"/>
</dbReference>
<keyword evidence="8" id="KW-1185">Reference proteome</keyword>
<reference evidence="7" key="1">
    <citation type="submission" date="2023-07" db="EMBL/GenBank/DDBJ databases">
        <authorList>
            <person name="Stuckert A."/>
        </authorList>
    </citation>
    <scope>NUCLEOTIDE SEQUENCE</scope>
</reference>
<proteinExistence type="inferred from homology"/>
<keyword evidence="4 6" id="KW-1133">Transmembrane helix</keyword>
<evidence type="ECO:0008006" key="9">
    <source>
        <dbReference type="Google" id="ProtNLM"/>
    </source>
</evidence>
<evidence type="ECO:0000256" key="3">
    <source>
        <dbReference type="ARBA" id="ARBA00022692"/>
    </source>
</evidence>
<comment type="caution">
    <text evidence="7">The sequence shown here is derived from an EMBL/GenBank/DDBJ whole genome shotgun (WGS) entry which is preliminary data.</text>
</comment>
<feature type="transmembrane region" description="Helical" evidence="6">
    <location>
        <begin position="50"/>
        <end position="72"/>
    </location>
</feature>
<keyword evidence="5 6" id="KW-0472">Membrane</keyword>
<evidence type="ECO:0000256" key="2">
    <source>
        <dbReference type="ARBA" id="ARBA00009565"/>
    </source>
</evidence>
<evidence type="ECO:0000256" key="5">
    <source>
        <dbReference type="ARBA" id="ARBA00023136"/>
    </source>
</evidence>
<evidence type="ECO:0000256" key="4">
    <source>
        <dbReference type="ARBA" id="ARBA00022989"/>
    </source>
</evidence>
<accession>A0ABN9L7U5</accession>
<dbReference type="PANTHER" id="PTHR23320:SF128">
    <property type="entry name" value="MEMBRANE-SPANNING 4-DOMAINS SUBFAMILY A MEMBER 4A"/>
    <property type="match status" value="1"/>
</dbReference>
<feature type="transmembrane region" description="Helical" evidence="6">
    <location>
        <begin position="120"/>
        <end position="141"/>
    </location>
</feature>
<dbReference type="Pfam" id="PF04103">
    <property type="entry name" value="CD20"/>
    <property type="match status" value="1"/>
</dbReference>
<dbReference type="EMBL" id="CAUEEQ010011283">
    <property type="protein sequence ID" value="CAJ0935436.1"/>
    <property type="molecule type" value="Genomic_DNA"/>
</dbReference>
<feature type="transmembrane region" description="Helical" evidence="6">
    <location>
        <begin position="79"/>
        <end position="100"/>
    </location>
</feature>
<comment type="similarity">
    <text evidence="2">Belongs to the MS4A family.</text>
</comment>
<keyword evidence="3 6" id="KW-0812">Transmembrane</keyword>
<dbReference type="InterPro" id="IPR007237">
    <property type="entry name" value="CD20-like"/>
</dbReference>
<name>A0ABN9L7U5_9NEOB</name>